<evidence type="ECO:0000256" key="8">
    <source>
        <dbReference type="ARBA" id="ARBA00022927"/>
    </source>
</evidence>
<keyword evidence="11 14" id="KW-0175">Coiled coil</keyword>
<feature type="domain" description="Longin" evidence="16">
    <location>
        <begin position="6"/>
        <end position="118"/>
    </location>
</feature>
<dbReference type="SUPFAM" id="SSF58038">
    <property type="entry name" value="SNARE fusion complex"/>
    <property type="match status" value="1"/>
</dbReference>
<keyword evidence="7" id="KW-0931">ER-Golgi transport</keyword>
<evidence type="ECO:0000256" key="10">
    <source>
        <dbReference type="ARBA" id="ARBA00023034"/>
    </source>
</evidence>
<dbReference type="PROSITE" id="PS50859">
    <property type="entry name" value="LONGIN"/>
    <property type="match status" value="1"/>
</dbReference>
<keyword evidence="10" id="KW-0333">Golgi apparatus</keyword>
<evidence type="ECO:0000256" key="9">
    <source>
        <dbReference type="ARBA" id="ARBA00022989"/>
    </source>
</evidence>
<dbReference type="GO" id="GO:0005484">
    <property type="term" value="F:SNAP receptor activity"/>
    <property type="evidence" value="ECO:0007669"/>
    <property type="project" value="InterPro"/>
</dbReference>
<evidence type="ECO:0000256" key="11">
    <source>
        <dbReference type="ARBA" id="ARBA00023054"/>
    </source>
</evidence>
<dbReference type="SUPFAM" id="SSF64356">
    <property type="entry name" value="SNARE-like"/>
    <property type="match status" value="1"/>
</dbReference>
<evidence type="ECO:0000256" key="4">
    <source>
        <dbReference type="ARBA" id="ARBA00022448"/>
    </source>
</evidence>
<evidence type="ECO:0000256" key="14">
    <source>
        <dbReference type="PROSITE-ProRule" id="PRU00290"/>
    </source>
</evidence>
<sequence>MVRSTIIVRAADALPLAASVDDEQTEQALQEHKQQAKLIFRRITPNSEPRCSIESGQYTLHYLLADNVVFLTLADKSYPRKLAFSYLEELSKEFSLSYGSKVESVRKPYAFVGFDTFMSKTARLYRDTRAANAAGSSGLDRLNDELQDVTRIMTKNMEELLWRGDSLDKMSHLSTSLRSESERYRKAARKINISAMIRQYAPFGAVAILFIVLLWWRFS</sequence>
<comment type="similarity">
    <text evidence="3">Belongs to the synaptobrevin family.</text>
</comment>
<proteinExistence type="inferred from homology"/>
<dbReference type="PROSITE" id="PS50892">
    <property type="entry name" value="V_SNARE"/>
    <property type="match status" value="1"/>
</dbReference>
<evidence type="ECO:0000256" key="3">
    <source>
        <dbReference type="ARBA" id="ARBA00008025"/>
    </source>
</evidence>
<organism evidence="18 19">
    <name type="scientific">Boletus reticuloceps</name>
    <dbReference type="NCBI Taxonomy" id="495285"/>
    <lineage>
        <taxon>Eukaryota</taxon>
        <taxon>Fungi</taxon>
        <taxon>Dikarya</taxon>
        <taxon>Basidiomycota</taxon>
        <taxon>Agaricomycotina</taxon>
        <taxon>Agaricomycetes</taxon>
        <taxon>Agaricomycetidae</taxon>
        <taxon>Boletales</taxon>
        <taxon>Boletineae</taxon>
        <taxon>Boletaceae</taxon>
        <taxon>Boletoideae</taxon>
        <taxon>Boletus</taxon>
    </lineage>
</organism>
<keyword evidence="6" id="KW-0256">Endoplasmic reticulum</keyword>
<dbReference type="InterPro" id="IPR011012">
    <property type="entry name" value="Longin-like_dom_sf"/>
</dbReference>
<dbReference type="GO" id="GO:0006890">
    <property type="term" value="P:retrograde vesicle-mediated transport, Golgi to endoplasmic reticulum"/>
    <property type="evidence" value="ECO:0007669"/>
    <property type="project" value="InterPro"/>
</dbReference>
<dbReference type="SMART" id="SM01270">
    <property type="entry name" value="Longin"/>
    <property type="match status" value="1"/>
</dbReference>
<keyword evidence="4" id="KW-0813">Transport</keyword>
<dbReference type="AlphaFoldDB" id="A0A8I2YWC8"/>
<evidence type="ECO:0000256" key="15">
    <source>
        <dbReference type="SAM" id="Phobius"/>
    </source>
</evidence>
<evidence type="ECO:0000256" key="7">
    <source>
        <dbReference type="ARBA" id="ARBA00022892"/>
    </source>
</evidence>
<comment type="caution">
    <text evidence="18">The sequence shown here is derived from an EMBL/GenBank/DDBJ whole genome shotgun (WGS) entry which is preliminary data.</text>
</comment>
<dbReference type="EMBL" id="JAGFBS010000006">
    <property type="protein sequence ID" value="KAG6378897.1"/>
    <property type="molecule type" value="Genomic_DNA"/>
</dbReference>
<feature type="transmembrane region" description="Helical" evidence="15">
    <location>
        <begin position="200"/>
        <end position="218"/>
    </location>
</feature>
<dbReference type="Gene3D" id="3.30.450.50">
    <property type="entry name" value="Longin domain"/>
    <property type="match status" value="1"/>
</dbReference>
<dbReference type="GO" id="GO:0006888">
    <property type="term" value="P:endoplasmic reticulum to Golgi vesicle-mediated transport"/>
    <property type="evidence" value="ECO:0007669"/>
    <property type="project" value="InterPro"/>
</dbReference>
<accession>A0A8I2YWC8</accession>
<evidence type="ECO:0000313" key="18">
    <source>
        <dbReference type="EMBL" id="KAG6378897.1"/>
    </source>
</evidence>
<dbReference type="Proteomes" id="UP000683000">
    <property type="component" value="Unassembled WGS sequence"/>
</dbReference>
<keyword evidence="8" id="KW-0653">Protein transport</keyword>
<keyword evidence="19" id="KW-1185">Reference proteome</keyword>
<evidence type="ECO:0000256" key="13">
    <source>
        <dbReference type="ARBA" id="ARBA00024249"/>
    </source>
</evidence>
<dbReference type="FunFam" id="3.30.450.50:FF:000007">
    <property type="entry name" value="SNARE complex subunit SEC22"/>
    <property type="match status" value="1"/>
</dbReference>
<keyword evidence="12 15" id="KW-0472">Membrane</keyword>
<keyword evidence="5 15" id="KW-0812">Transmembrane</keyword>
<evidence type="ECO:0000256" key="5">
    <source>
        <dbReference type="ARBA" id="ARBA00022692"/>
    </source>
</evidence>
<keyword evidence="9 15" id="KW-1133">Transmembrane helix</keyword>
<evidence type="ECO:0000259" key="16">
    <source>
        <dbReference type="PROSITE" id="PS50859"/>
    </source>
</evidence>
<dbReference type="PANTHER" id="PTHR45837">
    <property type="entry name" value="VESICLE-TRAFFICKING PROTEIN SEC22B"/>
    <property type="match status" value="1"/>
</dbReference>
<feature type="domain" description="V-SNARE coiled-coil homology" evidence="17">
    <location>
        <begin position="138"/>
        <end position="198"/>
    </location>
</feature>
<dbReference type="InterPro" id="IPR044565">
    <property type="entry name" value="Sec22"/>
</dbReference>
<dbReference type="Pfam" id="PF13774">
    <property type="entry name" value="Longin"/>
    <property type="match status" value="1"/>
</dbReference>
<dbReference type="GO" id="GO:0015031">
    <property type="term" value="P:protein transport"/>
    <property type="evidence" value="ECO:0007669"/>
    <property type="project" value="UniProtKB-KW"/>
</dbReference>
<evidence type="ECO:0000259" key="17">
    <source>
        <dbReference type="PROSITE" id="PS50892"/>
    </source>
</evidence>
<dbReference type="Gene3D" id="1.20.5.110">
    <property type="match status" value="1"/>
</dbReference>
<protein>
    <recommendedName>
        <fullName evidence="13">Protein transport protein SEC22</fullName>
    </recommendedName>
</protein>
<dbReference type="InterPro" id="IPR010908">
    <property type="entry name" value="Longin_dom"/>
</dbReference>
<dbReference type="CDD" id="cd14824">
    <property type="entry name" value="Longin"/>
    <property type="match status" value="1"/>
</dbReference>
<evidence type="ECO:0000256" key="2">
    <source>
        <dbReference type="ARBA" id="ARBA00004409"/>
    </source>
</evidence>
<reference evidence="18" key="1">
    <citation type="submission" date="2021-03" db="EMBL/GenBank/DDBJ databases">
        <title>Evolutionary innovations through gain and loss of genes in the ectomycorrhizal Boletales.</title>
        <authorList>
            <person name="Wu G."/>
            <person name="Miyauchi S."/>
            <person name="Morin E."/>
            <person name="Yang Z.-L."/>
            <person name="Xu J."/>
            <person name="Martin F.M."/>
        </authorList>
    </citation>
    <scope>NUCLEOTIDE SEQUENCE</scope>
    <source>
        <strain evidence="18">BR01</strain>
    </source>
</reference>
<dbReference type="GO" id="GO:0005789">
    <property type="term" value="C:endoplasmic reticulum membrane"/>
    <property type="evidence" value="ECO:0007669"/>
    <property type="project" value="UniProtKB-SubCell"/>
</dbReference>
<dbReference type="GO" id="GO:0000139">
    <property type="term" value="C:Golgi membrane"/>
    <property type="evidence" value="ECO:0007669"/>
    <property type="project" value="UniProtKB-SubCell"/>
</dbReference>
<dbReference type="InterPro" id="IPR042855">
    <property type="entry name" value="V_SNARE_CC"/>
</dbReference>
<evidence type="ECO:0000256" key="6">
    <source>
        <dbReference type="ARBA" id="ARBA00022824"/>
    </source>
</evidence>
<comment type="subcellular location">
    <subcellularLocation>
        <location evidence="1">Endoplasmic reticulum membrane</location>
        <topology evidence="1">Single-pass type IV membrane protein</topology>
    </subcellularLocation>
    <subcellularLocation>
        <location evidence="2">Golgi apparatus membrane</location>
        <topology evidence="2">Single-pass type IV membrane protein</topology>
    </subcellularLocation>
</comment>
<name>A0A8I2YWC8_9AGAM</name>
<evidence type="ECO:0000313" key="19">
    <source>
        <dbReference type="Proteomes" id="UP000683000"/>
    </source>
</evidence>
<dbReference type="OrthoDB" id="1719357at2759"/>
<evidence type="ECO:0000256" key="1">
    <source>
        <dbReference type="ARBA" id="ARBA00004163"/>
    </source>
</evidence>
<evidence type="ECO:0000256" key="12">
    <source>
        <dbReference type="ARBA" id="ARBA00023136"/>
    </source>
</evidence>
<gene>
    <name evidence="18" type="ORF">JVT61DRAFT_13180</name>
</gene>
<dbReference type="Pfam" id="PF00957">
    <property type="entry name" value="Synaptobrevin"/>
    <property type="match status" value="1"/>
</dbReference>
<dbReference type="CDD" id="cd15866">
    <property type="entry name" value="R-SNARE_SEC22"/>
    <property type="match status" value="1"/>
</dbReference>